<proteinExistence type="predicted"/>
<gene>
    <name evidence="2" type="ORF">Q361_10431</name>
</gene>
<dbReference type="InterPro" id="IPR019845">
    <property type="entry name" value="Squalene/phytoene_synthase_CS"/>
</dbReference>
<dbReference type="Proteomes" id="UP000237056">
    <property type="component" value="Unassembled WGS sequence"/>
</dbReference>
<dbReference type="InterPro" id="IPR002060">
    <property type="entry name" value="Squ/phyt_synthse"/>
</dbReference>
<keyword evidence="1" id="KW-0808">Transferase</keyword>
<dbReference type="SFLD" id="SFLDS00005">
    <property type="entry name" value="Isoprenoid_Synthase_Type_I"/>
    <property type="match status" value="1"/>
</dbReference>
<name>A0A2S4N9D5_9FLAO</name>
<dbReference type="PANTHER" id="PTHR31480">
    <property type="entry name" value="BIFUNCTIONAL LYCOPENE CYCLASE/PHYTOENE SYNTHASE"/>
    <property type="match status" value="1"/>
</dbReference>
<dbReference type="CDD" id="cd00683">
    <property type="entry name" value="Trans_IPPS_HH"/>
    <property type="match status" value="1"/>
</dbReference>
<dbReference type="InterPro" id="IPR008949">
    <property type="entry name" value="Isoprenoid_synthase_dom_sf"/>
</dbReference>
<evidence type="ECO:0000313" key="3">
    <source>
        <dbReference type="Proteomes" id="UP000237056"/>
    </source>
</evidence>
<dbReference type="GO" id="GO:0016117">
    <property type="term" value="P:carotenoid biosynthetic process"/>
    <property type="evidence" value="ECO:0007669"/>
    <property type="project" value="UniProtKB-ARBA"/>
</dbReference>
<evidence type="ECO:0000313" key="2">
    <source>
        <dbReference type="EMBL" id="POS02312.1"/>
    </source>
</evidence>
<keyword evidence="3" id="KW-1185">Reference proteome</keyword>
<comment type="caution">
    <text evidence="2">The sequence shown here is derived from an EMBL/GenBank/DDBJ whole genome shotgun (WGS) entry which is preliminary data.</text>
</comment>
<dbReference type="PROSITE" id="PS01045">
    <property type="entry name" value="SQUALEN_PHYTOEN_SYN_2"/>
    <property type="match status" value="1"/>
</dbReference>
<reference evidence="2 3" key="1">
    <citation type="submission" date="2018-01" db="EMBL/GenBank/DDBJ databases">
        <title>Genomic Encyclopedia of Type Strains, Phase I: the one thousand microbial genomes (KMG-I) project.</title>
        <authorList>
            <person name="Goeker M."/>
        </authorList>
    </citation>
    <scope>NUCLEOTIDE SEQUENCE [LARGE SCALE GENOMIC DNA]</scope>
    <source>
        <strain evidence="2 3">DSM 17960</strain>
    </source>
</reference>
<dbReference type="EMBL" id="PQNY01000004">
    <property type="protein sequence ID" value="POS02312.1"/>
    <property type="molecule type" value="Genomic_DNA"/>
</dbReference>
<accession>A0A2S4N9D5</accession>
<dbReference type="AlphaFoldDB" id="A0A2S4N9D5"/>
<dbReference type="RefSeq" id="WP_103725379.1">
    <property type="nucleotide sequence ID" value="NZ_PQNY01000004.1"/>
</dbReference>
<dbReference type="Pfam" id="PF00494">
    <property type="entry name" value="SQS_PSY"/>
    <property type="match status" value="1"/>
</dbReference>
<dbReference type="SUPFAM" id="SSF48576">
    <property type="entry name" value="Terpenoid synthases"/>
    <property type="match status" value="1"/>
</dbReference>
<protein>
    <submittedName>
        <fullName evidence="2">Phytoene/squalene synthetase</fullName>
    </submittedName>
</protein>
<dbReference type="OrthoDB" id="9787280at2"/>
<dbReference type="InterPro" id="IPR033904">
    <property type="entry name" value="Trans_IPPS_HH"/>
</dbReference>
<dbReference type="SFLD" id="SFLDG01018">
    <property type="entry name" value="Squalene/Phytoene_Synthase_Lik"/>
    <property type="match status" value="1"/>
</dbReference>
<dbReference type="InterPro" id="IPR044843">
    <property type="entry name" value="Trans_IPPS_bact-type"/>
</dbReference>
<dbReference type="Gene3D" id="1.10.600.10">
    <property type="entry name" value="Farnesyl Diphosphate Synthase"/>
    <property type="match status" value="1"/>
</dbReference>
<dbReference type="GO" id="GO:0004311">
    <property type="term" value="F:geranylgeranyl diphosphate synthase activity"/>
    <property type="evidence" value="ECO:0007669"/>
    <property type="project" value="InterPro"/>
</dbReference>
<sequence length="279" mass="32741">MKSLFDKSSLECCKTITKLYSTSFSLAIQLLAPKIRKDIYTIYGFVRCADEIVDTFDDFDQELLLTEFELEYHKALERKISLNPVLNAFQEVVHRFEMQDLVVPFLKSMRMDLHKKNYLTKAEYEAYIYGSADVVGLMCLMVFVDGDKQKYNELKDSAMRLGSAFQKVNFLRDLQHDYESLGRVYFPGVDLKNLSQAEKHKIILEIEDDFNAALLGIKKLPKEAKFGVYTAYKYYKSLLEKIKQTQPEEILSKRIRVHDWKKLFIIGKSYVKYQLNYML</sequence>
<dbReference type="SFLD" id="SFLDG01212">
    <property type="entry name" value="Phytoene_synthase_like"/>
    <property type="match status" value="1"/>
</dbReference>
<organism evidence="2 3">
    <name type="scientific">Flavobacterium croceum DSM 17960</name>
    <dbReference type="NCBI Taxonomy" id="1121886"/>
    <lineage>
        <taxon>Bacteria</taxon>
        <taxon>Pseudomonadati</taxon>
        <taxon>Bacteroidota</taxon>
        <taxon>Flavobacteriia</taxon>
        <taxon>Flavobacteriales</taxon>
        <taxon>Flavobacteriaceae</taxon>
        <taxon>Flavobacterium</taxon>
    </lineage>
</organism>
<evidence type="ECO:0000256" key="1">
    <source>
        <dbReference type="ARBA" id="ARBA00022679"/>
    </source>
</evidence>
<dbReference type="GO" id="GO:0051996">
    <property type="term" value="F:squalene synthase [NAD(P)H] activity"/>
    <property type="evidence" value="ECO:0007669"/>
    <property type="project" value="InterPro"/>
</dbReference>